<dbReference type="OrthoDB" id="2692698at2759"/>
<dbReference type="Proteomes" id="UP000320762">
    <property type="component" value="Unassembled WGS sequence"/>
</dbReference>
<feature type="compositionally biased region" description="Low complexity" evidence="1">
    <location>
        <begin position="485"/>
        <end position="497"/>
    </location>
</feature>
<proteinExistence type="predicted"/>
<keyword evidence="3" id="KW-1185">Reference proteome</keyword>
<feature type="compositionally biased region" description="Acidic residues" evidence="1">
    <location>
        <begin position="180"/>
        <end position="192"/>
    </location>
</feature>
<accession>A0A550CBS1</accession>
<evidence type="ECO:0000256" key="1">
    <source>
        <dbReference type="SAM" id="MobiDB-lite"/>
    </source>
</evidence>
<feature type="compositionally biased region" description="Basic residues" evidence="1">
    <location>
        <begin position="15"/>
        <end position="25"/>
    </location>
</feature>
<feature type="region of interest" description="Disordered" evidence="1">
    <location>
        <begin position="354"/>
        <end position="373"/>
    </location>
</feature>
<evidence type="ECO:0000313" key="2">
    <source>
        <dbReference type="EMBL" id="TRM62253.1"/>
    </source>
</evidence>
<sequence length="511" mass="55480">MSILSASTISAMLRRQPRTRTRKLPHLQVIEEESDLESRSSSSSSSAAGSSRGGSPAPDVKARRRNARLSSYDIKLASTILSDFDLSAAPFTPTRAAPSPPPRRPDSDEFSIIFTEKEFMFPHPPTAYTYSSAPSSPSSCYSSPSSESSALPGTPTTTDDELATTQPLHIEKKGKVPASESEDSDSDLEDAYEWYSRELAEVVDMKPATARGASPGSRPRPESIYVASTSSTRVVPGHMPSPQLDPQYPRRTFVIPKRAPPPPPVERTPPRGSMVPEDLVIDDLLDEYFYSPSTSPSQSEFSDSGLLEDIPFLLEEEDAEDDDAPIQLPLCLPTSPFALDFEEFDTIGQSLEPVASAPEDSEDSHIDDSESHILRSRWSSSTLDSAYSAGAASPKSRLMKIWAARAKHMSSPKSPKTPKISKHAHSHSMSSYLASPKTPYYKFRPEEVAAVNYANAPPTASSARFPSTPVSPAHVKRSPSRQSCSSADSGDSSASSGLRRKPIPVEMFLRA</sequence>
<feature type="compositionally biased region" description="Low complexity" evidence="1">
    <location>
        <begin position="129"/>
        <end position="157"/>
    </location>
</feature>
<feature type="region of interest" description="Disordered" evidence="1">
    <location>
        <begin position="129"/>
        <end position="275"/>
    </location>
</feature>
<dbReference type="EMBL" id="VDMD01000013">
    <property type="protein sequence ID" value="TRM62253.1"/>
    <property type="molecule type" value="Genomic_DNA"/>
</dbReference>
<comment type="caution">
    <text evidence="2">The sequence shown here is derived from an EMBL/GenBank/DDBJ whole genome shotgun (WGS) entry which is preliminary data.</text>
</comment>
<name>A0A550CBS1_9AGAR</name>
<dbReference type="AlphaFoldDB" id="A0A550CBS1"/>
<feature type="region of interest" description="Disordered" evidence="1">
    <location>
        <begin position="1"/>
        <end position="65"/>
    </location>
</feature>
<feature type="region of interest" description="Disordered" evidence="1">
    <location>
        <begin position="457"/>
        <end position="511"/>
    </location>
</feature>
<feature type="compositionally biased region" description="Polar residues" evidence="1">
    <location>
        <begin position="458"/>
        <end position="470"/>
    </location>
</feature>
<feature type="compositionally biased region" description="Pro residues" evidence="1">
    <location>
        <begin position="258"/>
        <end position="267"/>
    </location>
</feature>
<organism evidence="2 3">
    <name type="scientific">Schizophyllum amplum</name>
    <dbReference type="NCBI Taxonomy" id="97359"/>
    <lineage>
        <taxon>Eukaryota</taxon>
        <taxon>Fungi</taxon>
        <taxon>Dikarya</taxon>
        <taxon>Basidiomycota</taxon>
        <taxon>Agaricomycotina</taxon>
        <taxon>Agaricomycetes</taxon>
        <taxon>Agaricomycetidae</taxon>
        <taxon>Agaricales</taxon>
        <taxon>Schizophyllaceae</taxon>
        <taxon>Schizophyllum</taxon>
    </lineage>
</organism>
<gene>
    <name evidence="2" type="ORF">BD626DRAFT_569973</name>
</gene>
<evidence type="ECO:0000313" key="3">
    <source>
        <dbReference type="Proteomes" id="UP000320762"/>
    </source>
</evidence>
<feature type="compositionally biased region" description="Low complexity" evidence="1">
    <location>
        <begin position="39"/>
        <end position="55"/>
    </location>
</feature>
<feature type="compositionally biased region" description="Basic and acidic residues" evidence="1">
    <location>
        <begin position="195"/>
        <end position="204"/>
    </location>
</feature>
<feature type="compositionally biased region" description="Polar residues" evidence="1">
    <location>
        <begin position="1"/>
        <end position="10"/>
    </location>
</feature>
<feature type="compositionally biased region" description="Basic and acidic residues" evidence="1">
    <location>
        <begin position="363"/>
        <end position="373"/>
    </location>
</feature>
<feature type="region of interest" description="Disordered" evidence="1">
    <location>
        <begin position="405"/>
        <end position="433"/>
    </location>
</feature>
<protein>
    <submittedName>
        <fullName evidence="2">Uncharacterized protein</fullName>
    </submittedName>
</protein>
<reference evidence="2 3" key="1">
    <citation type="journal article" date="2019" name="New Phytol.">
        <title>Comparative genomics reveals unique wood-decay strategies and fruiting body development in the Schizophyllaceae.</title>
        <authorList>
            <person name="Almasi E."/>
            <person name="Sahu N."/>
            <person name="Krizsan K."/>
            <person name="Balint B."/>
            <person name="Kovacs G.M."/>
            <person name="Kiss B."/>
            <person name="Cseklye J."/>
            <person name="Drula E."/>
            <person name="Henrissat B."/>
            <person name="Nagy I."/>
            <person name="Chovatia M."/>
            <person name="Adam C."/>
            <person name="LaButti K."/>
            <person name="Lipzen A."/>
            <person name="Riley R."/>
            <person name="Grigoriev I.V."/>
            <person name="Nagy L.G."/>
        </authorList>
    </citation>
    <scope>NUCLEOTIDE SEQUENCE [LARGE SCALE GENOMIC DNA]</scope>
    <source>
        <strain evidence="2 3">NL-1724</strain>
    </source>
</reference>